<evidence type="ECO:0000313" key="1">
    <source>
        <dbReference type="EMBL" id="KAI9908309.1"/>
    </source>
</evidence>
<comment type="caution">
    <text evidence="1">The sequence shown here is derived from an EMBL/GenBank/DDBJ whole genome shotgun (WGS) entry which is preliminary data.</text>
</comment>
<proteinExistence type="predicted"/>
<accession>A0ACC0VPB5</accession>
<organism evidence="1 2">
    <name type="scientific">Peronosclerospora sorghi</name>
    <dbReference type="NCBI Taxonomy" id="230839"/>
    <lineage>
        <taxon>Eukaryota</taxon>
        <taxon>Sar</taxon>
        <taxon>Stramenopiles</taxon>
        <taxon>Oomycota</taxon>
        <taxon>Peronosporomycetes</taxon>
        <taxon>Peronosporales</taxon>
        <taxon>Peronosporaceae</taxon>
        <taxon>Peronosclerospora</taxon>
    </lineage>
</organism>
<sequence>MLGKRLIKSVAILLEILSNPIEGLSRMCPAIDCSSHFRVVSFAATHLSMENDKHRCCWHEKVAYEHCFDKWYTNVFLQQKAEGKLGCQEEYKVYMRCFMNELEKLGTLTESIKSTMEPEGRERFEAHMAERR</sequence>
<keyword evidence="2" id="KW-1185">Reference proteome</keyword>
<protein>
    <submittedName>
        <fullName evidence="1">Uncharacterized protein</fullName>
    </submittedName>
</protein>
<name>A0ACC0VPB5_9STRA</name>
<gene>
    <name evidence="1" type="ORF">PsorP6_003136</name>
</gene>
<dbReference type="EMBL" id="CM047587">
    <property type="protein sequence ID" value="KAI9908309.1"/>
    <property type="molecule type" value="Genomic_DNA"/>
</dbReference>
<reference evidence="1 2" key="1">
    <citation type="journal article" date="2022" name="bioRxiv">
        <title>The genome of the oomycete Peronosclerospora sorghi, a cosmopolitan pathogen of maize and sorghum, is inflated with dispersed pseudogenes.</title>
        <authorList>
            <person name="Fletcher K."/>
            <person name="Martin F."/>
            <person name="Isakeit T."/>
            <person name="Cavanaugh K."/>
            <person name="Magill C."/>
            <person name="Michelmore R."/>
        </authorList>
    </citation>
    <scope>NUCLEOTIDE SEQUENCE [LARGE SCALE GENOMIC DNA]</scope>
    <source>
        <strain evidence="1">P6</strain>
    </source>
</reference>
<dbReference type="Proteomes" id="UP001163321">
    <property type="component" value="Chromosome 8"/>
</dbReference>
<evidence type="ECO:0000313" key="2">
    <source>
        <dbReference type="Proteomes" id="UP001163321"/>
    </source>
</evidence>